<protein>
    <submittedName>
        <fullName evidence="3">Stress responsive A/B Barrel Domain protein</fullName>
    </submittedName>
</protein>
<organism evidence="3 4">
    <name type="scientific">Polystyrenella longa</name>
    <dbReference type="NCBI Taxonomy" id="2528007"/>
    <lineage>
        <taxon>Bacteria</taxon>
        <taxon>Pseudomonadati</taxon>
        <taxon>Planctomycetota</taxon>
        <taxon>Planctomycetia</taxon>
        <taxon>Planctomycetales</taxon>
        <taxon>Planctomycetaceae</taxon>
        <taxon>Polystyrenella</taxon>
    </lineage>
</organism>
<dbReference type="Pfam" id="PF07876">
    <property type="entry name" value="Dabb"/>
    <property type="match status" value="1"/>
</dbReference>
<dbReference type="InterPro" id="IPR044662">
    <property type="entry name" value="HS1/DABB1-like"/>
</dbReference>
<dbReference type="PROSITE" id="PS51502">
    <property type="entry name" value="S_R_A_B_BARREL"/>
    <property type="match status" value="1"/>
</dbReference>
<dbReference type="OrthoDB" id="8114960at2"/>
<dbReference type="KEGG" id="plon:Pla110_00980"/>
<dbReference type="Gene3D" id="3.30.70.100">
    <property type="match status" value="1"/>
</dbReference>
<proteinExistence type="predicted"/>
<evidence type="ECO:0000259" key="2">
    <source>
        <dbReference type="PROSITE" id="PS51502"/>
    </source>
</evidence>
<comment type="subunit">
    <text evidence="1">Homodimer.</text>
</comment>
<keyword evidence="4" id="KW-1185">Reference proteome</keyword>
<dbReference type="SMART" id="SM00886">
    <property type="entry name" value="Dabb"/>
    <property type="match status" value="1"/>
</dbReference>
<dbReference type="InterPro" id="IPR011008">
    <property type="entry name" value="Dimeric_a/b-barrel"/>
</dbReference>
<dbReference type="PANTHER" id="PTHR33178">
    <property type="match status" value="1"/>
</dbReference>
<dbReference type="EMBL" id="CP036281">
    <property type="protein sequence ID" value="QDU78397.1"/>
    <property type="molecule type" value="Genomic_DNA"/>
</dbReference>
<dbReference type="SUPFAM" id="SSF54909">
    <property type="entry name" value="Dimeric alpha+beta barrel"/>
    <property type="match status" value="1"/>
</dbReference>
<gene>
    <name evidence="3" type="ORF">Pla110_00980</name>
</gene>
<reference evidence="3 4" key="1">
    <citation type="submission" date="2019-02" db="EMBL/GenBank/DDBJ databases">
        <title>Deep-cultivation of Planctomycetes and their phenomic and genomic characterization uncovers novel biology.</title>
        <authorList>
            <person name="Wiegand S."/>
            <person name="Jogler M."/>
            <person name="Boedeker C."/>
            <person name="Pinto D."/>
            <person name="Vollmers J."/>
            <person name="Rivas-Marin E."/>
            <person name="Kohn T."/>
            <person name="Peeters S.H."/>
            <person name="Heuer A."/>
            <person name="Rast P."/>
            <person name="Oberbeckmann S."/>
            <person name="Bunk B."/>
            <person name="Jeske O."/>
            <person name="Meyerdierks A."/>
            <person name="Storesund J.E."/>
            <person name="Kallscheuer N."/>
            <person name="Luecker S."/>
            <person name="Lage O.M."/>
            <person name="Pohl T."/>
            <person name="Merkel B.J."/>
            <person name="Hornburger P."/>
            <person name="Mueller R.-W."/>
            <person name="Bruemmer F."/>
            <person name="Labrenz M."/>
            <person name="Spormann A.M."/>
            <person name="Op den Camp H."/>
            <person name="Overmann J."/>
            <person name="Amann R."/>
            <person name="Jetten M.S.M."/>
            <person name="Mascher T."/>
            <person name="Medema M.H."/>
            <person name="Devos D.P."/>
            <person name="Kaster A.-K."/>
            <person name="Ovreas L."/>
            <person name="Rohde M."/>
            <person name="Galperin M.Y."/>
            <person name="Jogler C."/>
        </authorList>
    </citation>
    <scope>NUCLEOTIDE SEQUENCE [LARGE SCALE GENOMIC DNA]</scope>
    <source>
        <strain evidence="3 4">Pla110</strain>
    </source>
</reference>
<dbReference type="Proteomes" id="UP000317178">
    <property type="component" value="Chromosome"/>
</dbReference>
<dbReference type="AlphaFoldDB" id="A0A518CGQ4"/>
<dbReference type="InterPro" id="IPR013097">
    <property type="entry name" value="Dabb"/>
</dbReference>
<accession>A0A518CGQ4</accession>
<evidence type="ECO:0000313" key="3">
    <source>
        <dbReference type="EMBL" id="QDU78397.1"/>
    </source>
</evidence>
<evidence type="ECO:0000256" key="1">
    <source>
        <dbReference type="ARBA" id="ARBA00011738"/>
    </source>
</evidence>
<evidence type="ECO:0000313" key="4">
    <source>
        <dbReference type="Proteomes" id="UP000317178"/>
    </source>
</evidence>
<dbReference type="PANTHER" id="PTHR33178:SF10">
    <property type="entry name" value="STRESS-RESPONSE A_B BARREL DOMAIN-CONTAINING PROTEIN"/>
    <property type="match status" value="1"/>
</dbReference>
<sequence>MPLHHNVFFSLKDDSPEKIESLLGAIDKYLTHHDGVLHCSGGKLVSDLARPVNDHDFQVGLNVIFETREQHDVYQTAERHLQFINEQKENWDKVRVFDYQS</sequence>
<feature type="domain" description="Stress-response A/B barrel" evidence="2">
    <location>
        <begin position="3"/>
        <end position="99"/>
    </location>
</feature>
<name>A0A518CGQ4_9PLAN</name>
<dbReference type="RefSeq" id="WP_144992109.1">
    <property type="nucleotide sequence ID" value="NZ_CP036281.1"/>
</dbReference>